<name>A0ABW1HDE9_9ACTN</name>
<dbReference type="Gene3D" id="3.40.50.720">
    <property type="entry name" value="NAD(P)-binding Rossmann-like Domain"/>
    <property type="match status" value="1"/>
</dbReference>
<dbReference type="EMBL" id="JBHSQS010000017">
    <property type="protein sequence ID" value="MFC5926499.1"/>
    <property type="molecule type" value="Genomic_DNA"/>
</dbReference>
<accession>A0ABW1HDE9</accession>
<dbReference type="Proteomes" id="UP001596226">
    <property type="component" value="Unassembled WGS sequence"/>
</dbReference>
<evidence type="ECO:0000313" key="1">
    <source>
        <dbReference type="EMBL" id="MFC5926499.1"/>
    </source>
</evidence>
<gene>
    <name evidence="1" type="ORF">ACFQGL_24485</name>
</gene>
<sequence length="36" mass="3759">MGRPEEIANAALFLVSDQSSFMTGGEIFVDGGANQV</sequence>
<evidence type="ECO:0000313" key="2">
    <source>
        <dbReference type="Proteomes" id="UP001596226"/>
    </source>
</evidence>
<proteinExistence type="predicted"/>
<dbReference type="InterPro" id="IPR002347">
    <property type="entry name" value="SDR_fam"/>
</dbReference>
<dbReference type="SUPFAM" id="SSF51735">
    <property type="entry name" value="NAD(P)-binding Rossmann-fold domains"/>
    <property type="match status" value="1"/>
</dbReference>
<reference evidence="2" key="1">
    <citation type="journal article" date="2019" name="Int. J. Syst. Evol. Microbiol.">
        <title>The Global Catalogue of Microorganisms (GCM) 10K type strain sequencing project: providing services to taxonomists for standard genome sequencing and annotation.</title>
        <authorList>
            <consortium name="The Broad Institute Genomics Platform"/>
            <consortium name="The Broad Institute Genome Sequencing Center for Infectious Disease"/>
            <person name="Wu L."/>
            <person name="Ma J."/>
        </authorList>
    </citation>
    <scope>NUCLEOTIDE SEQUENCE [LARGE SCALE GENOMIC DNA]</scope>
    <source>
        <strain evidence="2">CGMCC 4.7144</strain>
    </source>
</reference>
<protein>
    <submittedName>
        <fullName evidence="1">SDR family oxidoreductase</fullName>
    </submittedName>
</protein>
<dbReference type="Pfam" id="PF13561">
    <property type="entry name" value="adh_short_C2"/>
    <property type="match status" value="1"/>
</dbReference>
<dbReference type="RefSeq" id="WP_377514741.1">
    <property type="nucleotide sequence ID" value="NZ_JBHSQS010000017.1"/>
</dbReference>
<organism evidence="1 2">
    <name type="scientific">Micromonospora vulcania</name>
    <dbReference type="NCBI Taxonomy" id="1441873"/>
    <lineage>
        <taxon>Bacteria</taxon>
        <taxon>Bacillati</taxon>
        <taxon>Actinomycetota</taxon>
        <taxon>Actinomycetes</taxon>
        <taxon>Micromonosporales</taxon>
        <taxon>Micromonosporaceae</taxon>
        <taxon>Micromonospora</taxon>
    </lineage>
</organism>
<dbReference type="InterPro" id="IPR036291">
    <property type="entry name" value="NAD(P)-bd_dom_sf"/>
</dbReference>
<keyword evidence="2" id="KW-1185">Reference proteome</keyword>
<comment type="caution">
    <text evidence="1">The sequence shown here is derived from an EMBL/GenBank/DDBJ whole genome shotgun (WGS) entry which is preliminary data.</text>
</comment>